<dbReference type="InterPro" id="IPR033620">
    <property type="entry name" value="Ribosomal_mS37_met"/>
</dbReference>
<dbReference type="GO" id="GO:0005654">
    <property type="term" value="C:nucleoplasm"/>
    <property type="evidence" value="ECO:0007669"/>
    <property type="project" value="TreeGrafter"/>
</dbReference>
<dbReference type="PANTHER" id="PTHR31278:SF2">
    <property type="entry name" value="SMALL RIBOSOMAL SUBUNIT PROTEIN MS37"/>
    <property type="match status" value="1"/>
</dbReference>
<dbReference type="SUPFAM" id="SSF47072">
    <property type="entry name" value="Cysteine alpha-hairpin motif"/>
    <property type="match status" value="1"/>
</dbReference>
<reference evidence="3" key="2">
    <citation type="submission" date="2023-11" db="UniProtKB">
        <authorList>
            <consortium name="WormBaseParasite"/>
        </authorList>
    </citation>
    <scope>IDENTIFICATION</scope>
</reference>
<evidence type="ECO:0000313" key="2">
    <source>
        <dbReference type="Proteomes" id="UP000050795"/>
    </source>
</evidence>
<dbReference type="AlphaFoldDB" id="A0AA85J4C2"/>
<proteinExistence type="predicted"/>
<dbReference type="WBParaSite" id="TREG1_122770.1">
    <property type="protein sequence ID" value="TREG1_122770.1"/>
    <property type="gene ID" value="TREG1_122770"/>
</dbReference>
<dbReference type="PANTHER" id="PTHR31278">
    <property type="entry name" value="CHCHD1"/>
    <property type="match status" value="1"/>
</dbReference>
<dbReference type="InterPro" id="IPR009069">
    <property type="entry name" value="Cys_alpha_HP_mot_SF"/>
</dbReference>
<dbReference type="GO" id="GO:0005761">
    <property type="term" value="C:mitochondrial ribosome"/>
    <property type="evidence" value="ECO:0007669"/>
    <property type="project" value="InterPro"/>
</dbReference>
<name>A0AA85J4C2_TRIRE</name>
<accession>A0AA85J4C2</accession>
<keyword evidence="2" id="KW-1185">Reference proteome</keyword>
<feature type="region of interest" description="Disordered" evidence="1">
    <location>
        <begin position="95"/>
        <end position="116"/>
    </location>
</feature>
<reference evidence="2" key="1">
    <citation type="submission" date="2022-06" db="EMBL/GenBank/DDBJ databases">
        <authorList>
            <person name="Berger JAMES D."/>
            <person name="Berger JAMES D."/>
        </authorList>
    </citation>
    <scope>NUCLEOTIDE SEQUENCE [LARGE SCALE GENOMIC DNA]</scope>
</reference>
<evidence type="ECO:0000256" key="1">
    <source>
        <dbReference type="SAM" id="MobiDB-lite"/>
    </source>
</evidence>
<evidence type="ECO:0000313" key="3">
    <source>
        <dbReference type="WBParaSite" id="TREG1_122770.1"/>
    </source>
</evidence>
<organism evidence="2 3">
    <name type="scientific">Trichobilharzia regenti</name>
    <name type="common">Nasal bird schistosome</name>
    <dbReference type="NCBI Taxonomy" id="157069"/>
    <lineage>
        <taxon>Eukaryota</taxon>
        <taxon>Metazoa</taxon>
        <taxon>Spiralia</taxon>
        <taxon>Lophotrochozoa</taxon>
        <taxon>Platyhelminthes</taxon>
        <taxon>Trematoda</taxon>
        <taxon>Digenea</taxon>
        <taxon>Strigeidida</taxon>
        <taxon>Schistosomatoidea</taxon>
        <taxon>Schistosomatidae</taxon>
        <taxon>Trichobilharzia</taxon>
    </lineage>
</organism>
<sequence length="130" mass="15399">MKLTDVCNKLYKRSTTHFPNLEYYKYDYYRTPVLKNRVTGKGDKTRRAVCVEEMLLMLACLKESDYDQLPCTQVIDTFNKCVQVMEEDRNMKKRMRKSGIVLQSQDANDSSNRLSSEQITRLLRRFPEPE</sequence>
<dbReference type="GO" id="GO:0032543">
    <property type="term" value="P:mitochondrial translation"/>
    <property type="evidence" value="ECO:0007669"/>
    <property type="project" value="InterPro"/>
</dbReference>
<protein>
    <submittedName>
        <fullName evidence="3">CHCH domain-containing protein</fullName>
    </submittedName>
</protein>
<dbReference type="Proteomes" id="UP000050795">
    <property type="component" value="Unassembled WGS sequence"/>
</dbReference>
<feature type="compositionally biased region" description="Polar residues" evidence="1">
    <location>
        <begin position="101"/>
        <end position="116"/>
    </location>
</feature>
<dbReference type="GO" id="GO:0003723">
    <property type="term" value="F:RNA binding"/>
    <property type="evidence" value="ECO:0007669"/>
    <property type="project" value="TreeGrafter"/>
</dbReference>